<sequence>MKITVNFENGFLPDRYGKHANEEFKLNSRPIRSFPIHITDLPANTKAIALSLVDYDAVPVAGFPWIHWIATDIAPTDLIPEDFSQKNKGVVQGKNSNISRYVNEHDINVNERYTGPTPPETHNYTLTVYALSEPTGLKPGFYLNELMKATEPITIEKTEIKIPSRG</sequence>
<protein>
    <submittedName>
        <fullName evidence="1">Phosphatidylethanolamine-binding family protein</fullName>
    </submittedName>
</protein>
<dbReference type="PATRIC" id="fig|701521.8.peg.395"/>
<proteinExistence type="predicted"/>
<dbReference type="NCBIfam" id="TIGR00481">
    <property type="entry name" value="YbhB/YbcL family Raf kinase inhibitor-like protein"/>
    <property type="match status" value="1"/>
</dbReference>
<dbReference type="AlphaFoldDB" id="G8PB94"/>
<dbReference type="Pfam" id="PF01161">
    <property type="entry name" value="PBP"/>
    <property type="match status" value="1"/>
</dbReference>
<accession>G8PB94</accession>
<dbReference type="Proteomes" id="UP000005444">
    <property type="component" value="Chromosome"/>
</dbReference>
<dbReference type="RefSeq" id="WP_014214921.1">
    <property type="nucleotide sequence ID" value="NC_016605.1"/>
</dbReference>
<dbReference type="Gene3D" id="3.90.280.10">
    <property type="entry name" value="PEBP-like"/>
    <property type="match status" value="1"/>
</dbReference>
<dbReference type="STRING" id="701521.PECL_419"/>
<dbReference type="eggNOG" id="COG1881">
    <property type="taxonomic scope" value="Bacteria"/>
</dbReference>
<dbReference type="HOGENOM" id="CLU_083918_4_2_9"/>
<keyword evidence="2" id="KW-1185">Reference proteome</keyword>
<organism evidence="1 2">
    <name type="scientific">Pediococcus claussenii (strain ATCC BAA-344 / DSM 14800 / JCM 18046 / KCTC 3811 / LMG 21948 / P06)</name>
    <dbReference type="NCBI Taxonomy" id="701521"/>
    <lineage>
        <taxon>Bacteria</taxon>
        <taxon>Bacillati</taxon>
        <taxon>Bacillota</taxon>
        <taxon>Bacilli</taxon>
        <taxon>Lactobacillales</taxon>
        <taxon>Lactobacillaceae</taxon>
        <taxon>Pediococcus</taxon>
    </lineage>
</organism>
<dbReference type="CDD" id="cd00865">
    <property type="entry name" value="PEBP_bact_arch"/>
    <property type="match status" value="1"/>
</dbReference>
<gene>
    <name evidence="1" type="ordered locus">PECL_419</name>
</gene>
<reference evidence="1 2" key="1">
    <citation type="journal article" date="2012" name="J. Bacteriol.">
        <title>Complete Genome Sequence of the Beer Spoilage Organism Pediococcus claussenii ATCC BAA-344T.</title>
        <authorList>
            <person name="Pittet V."/>
            <person name="Abegunde T."/>
            <person name="Marfleet T."/>
            <person name="Haakensen M."/>
            <person name="Morrow K."/>
            <person name="Jayaprakash T."/>
            <person name="Schroeder K."/>
            <person name="Trost B."/>
            <person name="Byrns S."/>
            <person name="Bergsveinson J."/>
            <person name="Kusalik A."/>
            <person name="Ziola B."/>
        </authorList>
    </citation>
    <scope>NUCLEOTIDE SEQUENCE [LARGE SCALE GENOMIC DNA]</scope>
    <source>
        <strain evidence="1 2">ATCC BAA-344</strain>
    </source>
</reference>
<name>G8PB94_PEDCP</name>
<dbReference type="EMBL" id="CP003137">
    <property type="protein sequence ID" value="AEV94723.1"/>
    <property type="molecule type" value="Genomic_DNA"/>
</dbReference>
<evidence type="ECO:0000313" key="2">
    <source>
        <dbReference type="Proteomes" id="UP000005444"/>
    </source>
</evidence>
<dbReference type="InterPro" id="IPR036610">
    <property type="entry name" value="PEBP-like_sf"/>
</dbReference>
<dbReference type="InterPro" id="IPR008914">
    <property type="entry name" value="PEBP"/>
</dbReference>
<evidence type="ECO:0000313" key="1">
    <source>
        <dbReference type="EMBL" id="AEV94723.1"/>
    </source>
</evidence>
<dbReference type="InterPro" id="IPR005247">
    <property type="entry name" value="YbhB_YbcL/LppC-like"/>
</dbReference>
<dbReference type="KEGG" id="pce:PECL_419"/>
<dbReference type="SUPFAM" id="SSF49777">
    <property type="entry name" value="PEBP-like"/>
    <property type="match status" value="1"/>
</dbReference>